<proteinExistence type="predicted"/>
<organism evidence="1 2">
    <name type="scientific">Drosophila lebanonensis</name>
    <name type="common">Fruit fly</name>
    <name type="synonym">Scaptodrosophila lebanonensis</name>
    <dbReference type="NCBI Taxonomy" id="7225"/>
    <lineage>
        <taxon>Eukaryota</taxon>
        <taxon>Metazoa</taxon>
        <taxon>Ecdysozoa</taxon>
        <taxon>Arthropoda</taxon>
        <taxon>Hexapoda</taxon>
        <taxon>Insecta</taxon>
        <taxon>Pterygota</taxon>
        <taxon>Neoptera</taxon>
        <taxon>Endopterygota</taxon>
        <taxon>Diptera</taxon>
        <taxon>Brachycera</taxon>
        <taxon>Muscomorpha</taxon>
        <taxon>Ephydroidea</taxon>
        <taxon>Drosophilidae</taxon>
        <taxon>Scaptodrosophila</taxon>
    </lineage>
</organism>
<dbReference type="GeneID" id="115628756"/>
<dbReference type="Proteomes" id="UP000504634">
    <property type="component" value="Unplaced"/>
</dbReference>
<name>A0A6J2U131_DROLE</name>
<reference evidence="2" key="1">
    <citation type="submission" date="2025-08" db="UniProtKB">
        <authorList>
            <consortium name="RefSeq"/>
        </authorList>
    </citation>
    <scope>IDENTIFICATION</scope>
    <source>
        <strain evidence="2">11010-0011.00</strain>
        <tissue evidence="2">Whole body</tissue>
    </source>
</reference>
<accession>A0A6J2U131</accession>
<evidence type="ECO:0000313" key="2">
    <source>
        <dbReference type="RefSeq" id="XP_030380832.1"/>
    </source>
</evidence>
<protein>
    <submittedName>
        <fullName evidence="2">Uncharacterized protein LOC115628756</fullName>
    </submittedName>
</protein>
<sequence>MENTYFRNFLKCIRASDKGFKRTIADVIKSELDKQDELRATEARLTAELNSLWANHILIRQAHTRLLEHRIDQVIGARDNVAKVLELENLLNHDTFKKVYNFVAKQNEVDLRDNAHRNAVLEEGQIDQSLCKLQREQQKFLMLDQEKHFREQSTTTSVNLNNMDEHVPELRMKSPELLDEKSVKFIGEGLSAKNILVNDLVDGKPRVSESNDSKFVVVDNKHTKELNKGISQAHLHFKEALEAASKDNMTSQTDTASSKDKDQQITFNNNIYPQSVGIQSAKILSSLLFFDRNHYLKVVEPKADPKLNGLDNLMNFKRMLSPDLESSNLPVGVSSQDRAINRISFSDCSEVKSPANDVFKPVDENVDENEKPF</sequence>
<gene>
    <name evidence="2" type="primary">LOC115628756</name>
</gene>
<keyword evidence="1" id="KW-1185">Reference proteome</keyword>
<dbReference type="RefSeq" id="XP_030380832.1">
    <property type="nucleotide sequence ID" value="XM_030524972.1"/>
</dbReference>
<dbReference type="AlphaFoldDB" id="A0A6J2U131"/>
<evidence type="ECO:0000313" key="1">
    <source>
        <dbReference type="Proteomes" id="UP000504634"/>
    </source>
</evidence>